<feature type="domain" description="Histidine kinase" evidence="10">
    <location>
        <begin position="379"/>
        <end position="467"/>
    </location>
</feature>
<dbReference type="InterPro" id="IPR050482">
    <property type="entry name" value="Sensor_HK_TwoCompSys"/>
</dbReference>
<dbReference type="AlphaFoldDB" id="A0A1M5L4W4"/>
<dbReference type="PANTHER" id="PTHR24421">
    <property type="entry name" value="NITRATE/NITRITE SENSOR PROTEIN NARX-RELATED"/>
    <property type="match status" value="1"/>
</dbReference>
<evidence type="ECO:0000256" key="7">
    <source>
        <dbReference type="ARBA" id="ARBA00023012"/>
    </source>
</evidence>
<dbReference type="SMART" id="SM00387">
    <property type="entry name" value="HATPase_c"/>
    <property type="match status" value="1"/>
</dbReference>
<proteinExistence type="predicted"/>
<dbReference type="PROSITE" id="PS50885">
    <property type="entry name" value="HAMP"/>
    <property type="match status" value="1"/>
</dbReference>
<evidence type="ECO:0000256" key="2">
    <source>
        <dbReference type="ARBA" id="ARBA00004370"/>
    </source>
</evidence>
<dbReference type="EC" id="2.7.13.3" evidence="3"/>
<evidence type="ECO:0000256" key="4">
    <source>
        <dbReference type="ARBA" id="ARBA00022553"/>
    </source>
</evidence>
<evidence type="ECO:0000256" key="5">
    <source>
        <dbReference type="ARBA" id="ARBA00022679"/>
    </source>
</evidence>
<dbReference type="InterPro" id="IPR036890">
    <property type="entry name" value="HATPase_C_sf"/>
</dbReference>
<feature type="transmembrane region" description="Helical" evidence="9">
    <location>
        <begin position="179"/>
        <end position="198"/>
    </location>
</feature>
<comment type="catalytic activity">
    <reaction evidence="1">
        <text>ATP + protein L-histidine = ADP + protein N-phospho-L-histidine.</text>
        <dbReference type="EC" id="2.7.13.3"/>
    </reaction>
</comment>
<keyword evidence="9" id="KW-0472">Membrane</keyword>
<evidence type="ECO:0000259" key="10">
    <source>
        <dbReference type="PROSITE" id="PS50109"/>
    </source>
</evidence>
<evidence type="ECO:0000313" key="12">
    <source>
        <dbReference type="EMBL" id="SHG60132.1"/>
    </source>
</evidence>
<gene>
    <name evidence="12" type="ORF">SAMN05444169_3269</name>
</gene>
<dbReference type="Gene3D" id="3.30.565.10">
    <property type="entry name" value="Histidine kinase-like ATPase, C-terminal domain"/>
    <property type="match status" value="1"/>
</dbReference>
<dbReference type="GO" id="GO:0016020">
    <property type="term" value="C:membrane"/>
    <property type="evidence" value="ECO:0007669"/>
    <property type="project" value="UniProtKB-SubCell"/>
</dbReference>
<accession>A0A1M5L4W4</accession>
<dbReference type="InterPro" id="IPR003594">
    <property type="entry name" value="HATPase_dom"/>
</dbReference>
<keyword evidence="9" id="KW-0812">Transmembrane</keyword>
<evidence type="ECO:0000256" key="3">
    <source>
        <dbReference type="ARBA" id="ARBA00012438"/>
    </source>
</evidence>
<feature type="domain" description="HAMP" evidence="11">
    <location>
        <begin position="199"/>
        <end position="251"/>
    </location>
</feature>
<evidence type="ECO:0000256" key="6">
    <source>
        <dbReference type="ARBA" id="ARBA00022777"/>
    </source>
</evidence>
<dbReference type="InterPro" id="IPR005467">
    <property type="entry name" value="His_kinase_dom"/>
</dbReference>
<dbReference type="Pfam" id="PF02518">
    <property type="entry name" value="HATPase_c"/>
    <property type="match status" value="1"/>
</dbReference>
<dbReference type="EMBL" id="LT670818">
    <property type="protein sequence ID" value="SHG60132.1"/>
    <property type="molecule type" value="Genomic_DNA"/>
</dbReference>
<keyword evidence="4" id="KW-0597">Phosphoprotein</keyword>
<keyword evidence="7" id="KW-0902">Two-component regulatory system</keyword>
<reference evidence="12 13" key="1">
    <citation type="submission" date="2016-11" db="EMBL/GenBank/DDBJ databases">
        <authorList>
            <person name="Jaros S."/>
            <person name="Januszkiewicz K."/>
            <person name="Wedrychowicz H."/>
        </authorList>
    </citation>
    <scope>NUCLEOTIDE SEQUENCE [LARGE SCALE GENOMIC DNA]</scope>
    <source>
        <strain evidence="12 13">GAS242</strain>
    </source>
</reference>
<feature type="transmembrane region" description="Helical" evidence="9">
    <location>
        <begin position="27"/>
        <end position="48"/>
    </location>
</feature>
<keyword evidence="5" id="KW-0808">Transferase</keyword>
<keyword evidence="9" id="KW-1133">Transmembrane helix</keyword>
<name>A0A1M5L4W4_9BRAD</name>
<dbReference type="CDD" id="cd16917">
    <property type="entry name" value="HATPase_UhpB-NarQ-NarX-like"/>
    <property type="match status" value="1"/>
</dbReference>
<dbReference type="InterPro" id="IPR003660">
    <property type="entry name" value="HAMP_dom"/>
</dbReference>
<dbReference type="Pfam" id="PF07730">
    <property type="entry name" value="HisKA_3"/>
    <property type="match status" value="1"/>
</dbReference>
<sequence>MDMGGSLQQAPEFVAGPARAIDLKLRLTLRVAALAAVCLLAVAAYALVDSDRAARAKASRIAEIVAKDISLQQAQAQWYSLSANATPDLQRVAAPLMEPGLCIAYRNKVGDFRQGICNGALADETVAPESFTALYRAIFHPGQPVSMPLLVEGNASGVAVATFDPATQIGQSWRETSRLLSIMAFALVGLCLAVYAALARALRPTRVIRAGLTQLAANDLSARLPSFDLAELSAISDVFNALAQKLQAALAERNALTRKLIAVQDEERRHLARELHDEFGQSLTAIAAQAAAAAHTAERECPPLLEECRGISRTTAGMMETLRGALVRLRPPEIEELGLTLSLESLVASWNGFEKGRTRFDIAIIGKADDLPPSVCASLYRIAQEAITNAAKHARARCVRLRLEAGHAEIILSVEDDGEAVNGNLAPKAGMGLLGMQERVVSLGGTLRFERRPAGGARLVATIPNVGSEA</sequence>
<dbReference type="PROSITE" id="PS50109">
    <property type="entry name" value="HIS_KIN"/>
    <property type="match status" value="1"/>
</dbReference>
<dbReference type="GO" id="GO:0046983">
    <property type="term" value="F:protein dimerization activity"/>
    <property type="evidence" value="ECO:0007669"/>
    <property type="project" value="InterPro"/>
</dbReference>
<evidence type="ECO:0000313" key="13">
    <source>
        <dbReference type="Proteomes" id="UP000190675"/>
    </source>
</evidence>
<dbReference type="InterPro" id="IPR011712">
    <property type="entry name" value="Sig_transdc_His_kin_sub3_dim/P"/>
</dbReference>
<dbReference type="GO" id="GO:0000155">
    <property type="term" value="F:phosphorelay sensor kinase activity"/>
    <property type="evidence" value="ECO:0007669"/>
    <property type="project" value="InterPro"/>
</dbReference>
<evidence type="ECO:0000256" key="8">
    <source>
        <dbReference type="SAM" id="Coils"/>
    </source>
</evidence>
<evidence type="ECO:0000256" key="9">
    <source>
        <dbReference type="SAM" id="Phobius"/>
    </source>
</evidence>
<dbReference type="Gene3D" id="1.20.5.1930">
    <property type="match status" value="1"/>
</dbReference>
<dbReference type="Gene3D" id="6.10.340.10">
    <property type="match status" value="1"/>
</dbReference>
<dbReference type="SUPFAM" id="SSF55874">
    <property type="entry name" value="ATPase domain of HSP90 chaperone/DNA topoisomerase II/histidine kinase"/>
    <property type="match status" value="1"/>
</dbReference>
<dbReference type="PANTHER" id="PTHR24421:SF58">
    <property type="entry name" value="SIGNAL TRANSDUCTION HISTIDINE-PROTEIN KINASE_PHOSPHATASE UHPB"/>
    <property type="match status" value="1"/>
</dbReference>
<evidence type="ECO:0000256" key="1">
    <source>
        <dbReference type="ARBA" id="ARBA00000085"/>
    </source>
</evidence>
<comment type="subcellular location">
    <subcellularLocation>
        <location evidence="2">Membrane</location>
    </subcellularLocation>
</comment>
<feature type="coiled-coil region" evidence="8">
    <location>
        <begin position="239"/>
        <end position="266"/>
    </location>
</feature>
<dbReference type="SMART" id="SM00304">
    <property type="entry name" value="HAMP"/>
    <property type="match status" value="1"/>
</dbReference>
<dbReference type="Proteomes" id="UP000190675">
    <property type="component" value="Chromosome I"/>
</dbReference>
<evidence type="ECO:0000259" key="11">
    <source>
        <dbReference type="PROSITE" id="PS50885"/>
    </source>
</evidence>
<protein>
    <recommendedName>
        <fullName evidence="3">histidine kinase</fullName>
        <ecNumber evidence="3">2.7.13.3</ecNumber>
    </recommendedName>
</protein>
<keyword evidence="8" id="KW-0175">Coiled coil</keyword>
<keyword evidence="6 12" id="KW-0418">Kinase</keyword>
<organism evidence="12 13">
    <name type="scientific">Bradyrhizobium erythrophlei</name>
    <dbReference type="NCBI Taxonomy" id="1437360"/>
    <lineage>
        <taxon>Bacteria</taxon>
        <taxon>Pseudomonadati</taxon>
        <taxon>Pseudomonadota</taxon>
        <taxon>Alphaproteobacteria</taxon>
        <taxon>Hyphomicrobiales</taxon>
        <taxon>Nitrobacteraceae</taxon>
        <taxon>Bradyrhizobium</taxon>
    </lineage>
</organism>